<evidence type="ECO:0008006" key="4">
    <source>
        <dbReference type="Google" id="ProtNLM"/>
    </source>
</evidence>
<evidence type="ECO:0000313" key="2">
    <source>
        <dbReference type="EMBL" id="MFC3033726.1"/>
    </source>
</evidence>
<feature type="chain" id="PRO_5045612682" description="Secreted protein" evidence="1">
    <location>
        <begin position="25"/>
        <end position="205"/>
    </location>
</feature>
<evidence type="ECO:0000256" key="1">
    <source>
        <dbReference type="SAM" id="SignalP"/>
    </source>
</evidence>
<reference evidence="3" key="1">
    <citation type="journal article" date="2019" name="Int. J. Syst. Evol. Microbiol.">
        <title>The Global Catalogue of Microorganisms (GCM) 10K type strain sequencing project: providing services to taxonomists for standard genome sequencing and annotation.</title>
        <authorList>
            <consortium name="The Broad Institute Genomics Platform"/>
            <consortium name="The Broad Institute Genome Sequencing Center for Infectious Disease"/>
            <person name="Wu L."/>
            <person name="Ma J."/>
        </authorList>
    </citation>
    <scope>NUCLEOTIDE SEQUENCE [LARGE SCALE GENOMIC DNA]</scope>
    <source>
        <strain evidence="3">KCTC 42730</strain>
    </source>
</reference>
<organism evidence="2 3">
    <name type="scientific">Pseudoalteromonas fenneropenaei</name>
    <dbReference type="NCBI Taxonomy" id="1737459"/>
    <lineage>
        <taxon>Bacteria</taxon>
        <taxon>Pseudomonadati</taxon>
        <taxon>Pseudomonadota</taxon>
        <taxon>Gammaproteobacteria</taxon>
        <taxon>Alteromonadales</taxon>
        <taxon>Pseudoalteromonadaceae</taxon>
        <taxon>Pseudoalteromonas</taxon>
    </lineage>
</organism>
<keyword evidence="3" id="KW-1185">Reference proteome</keyword>
<comment type="caution">
    <text evidence="2">The sequence shown here is derived from an EMBL/GenBank/DDBJ whole genome shotgun (WGS) entry which is preliminary data.</text>
</comment>
<accession>A0ABV7CMC9</accession>
<feature type="signal peptide" evidence="1">
    <location>
        <begin position="1"/>
        <end position="24"/>
    </location>
</feature>
<sequence length="205" mass="21873">MKLDYPLVVSLAALLNLSAAAAQAVNLSPIQQPNKVTIGDGDCPPDHICLPPPDEPCAYATPIDAYALLRERIATLGSDLIYIGGAKYSANKSDFIPEFETRVDTCPGQPPLVTSVYSGYSLELPVYGDSGQQLHFDIAGRAAQNMTLTVSCGSFSATDSGNKFYISRSQVTGGSCTNMSIHFSFPETPIEPSYLELSVIVSETL</sequence>
<proteinExistence type="predicted"/>
<protein>
    <recommendedName>
        <fullName evidence="4">Secreted protein</fullName>
    </recommendedName>
</protein>
<dbReference type="RefSeq" id="WP_377125652.1">
    <property type="nucleotide sequence ID" value="NZ_JBHRSD010000026.1"/>
</dbReference>
<name>A0ABV7CMC9_9GAMM</name>
<keyword evidence="1" id="KW-0732">Signal</keyword>
<dbReference type="EMBL" id="JBHRSD010000026">
    <property type="protein sequence ID" value="MFC3033726.1"/>
    <property type="molecule type" value="Genomic_DNA"/>
</dbReference>
<evidence type="ECO:0000313" key="3">
    <source>
        <dbReference type="Proteomes" id="UP001595453"/>
    </source>
</evidence>
<dbReference type="Proteomes" id="UP001595453">
    <property type="component" value="Unassembled WGS sequence"/>
</dbReference>
<gene>
    <name evidence="2" type="ORF">ACFOEE_14475</name>
</gene>